<proteinExistence type="predicted"/>
<reference evidence="3" key="1">
    <citation type="submission" date="2020-01" db="EMBL/GenBank/DDBJ databases">
        <title>Identification and distribution of gene clusters putatively required for synthesis of sphingolipid metabolism inhibitors in phylogenetically diverse species of the filamentous fungus Fusarium.</title>
        <authorList>
            <person name="Kim H.-S."/>
            <person name="Busman M."/>
            <person name="Brown D.W."/>
            <person name="Divon H."/>
            <person name="Uhlig S."/>
            <person name="Proctor R.H."/>
        </authorList>
    </citation>
    <scope>NUCLEOTIDE SEQUENCE</scope>
    <source>
        <strain evidence="3">NRRL 31653</strain>
    </source>
</reference>
<keyword evidence="2" id="KW-1133">Transmembrane helix</keyword>
<evidence type="ECO:0000256" key="2">
    <source>
        <dbReference type="SAM" id="Phobius"/>
    </source>
</evidence>
<gene>
    <name evidence="3" type="ORF">FAGAP_2941</name>
</gene>
<evidence type="ECO:0000313" key="4">
    <source>
        <dbReference type="Proteomes" id="UP000737391"/>
    </source>
</evidence>
<dbReference type="AlphaFoldDB" id="A0A9P5BEN8"/>
<keyword evidence="4" id="KW-1185">Reference proteome</keyword>
<accession>A0A9P5BEN8</accession>
<keyword evidence="2" id="KW-0812">Transmembrane</keyword>
<organism evidence="3 4">
    <name type="scientific">Fusarium agapanthi</name>
    <dbReference type="NCBI Taxonomy" id="1803897"/>
    <lineage>
        <taxon>Eukaryota</taxon>
        <taxon>Fungi</taxon>
        <taxon>Dikarya</taxon>
        <taxon>Ascomycota</taxon>
        <taxon>Pezizomycotina</taxon>
        <taxon>Sordariomycetes</taxon>
        <taxon>Hypocreomycetidae</taxon>
        <taxon>Hypocreales</taxon>
        <taxon>Nectriaceae</taxon>
        <taxon>Fusarium</taxon>
        <taxon>Fusarium fujikuroi species complex</taxon>
    </lineage>
</organism>
<feature type="transmembrane region" description="Helical" evidence="2">
    <location>
        <begin position="96"/>
        <end position="117"/>
    </location>
</feature>
<evidence type="ECO:0000313" key="3">
    <source>
        <dbReference type="EMBL" id="KAF4500850.1"/>
    </source>
</evidence>
<dbReference type="EMBL" id="LUFC02000167">
    <property type="protein sequence ID" value="KAF4500850.1"/>
    <property type="molecule type" value="Genomic_DNA"/>
</dbReference>
<protein>
    <submittedName>
        <fullName evidence="3">Uncharacterized protein</fullName>
    </submittedName>
</protein>
<dbReference type="OrthoDB" id="5083829at2759"/>
<comment type="caution">
    <text evidence="3">The sequence shown here is derived from an EMBL/GenBank/DDBJ whole genome shotgun (WGS) entry which is preliminary data.</text>
</comment>
<feature type="region of interest" description="Disordered" evidence="1">
    <location>
        <begin position="17"/>
        <end position="39"/>
    </location>
</feature>
<feature type="compositionally biased region" description="Low complexity" evidence="1">
    <location>
        <begin position="21"/>
        <end position="30"/>
    </location>
</feature>
<dbReference type="Proteomes" id="UP000737391">
    <property type="component" value="Unassembled WGS sequence"/>
</dbReference>
<evidence type="ECO:0000256" key="1">
    <source>
        <dbReference type="SAM" id="MobiDB-lite"/>
    </source>
</evidence>
<name>A0A9P5BEN8_9HYPO</name>
<keyword evidence="2" id="KW-0472">Membrane</keyword>
<sequence length="120" mass="13403">MSRQELSYFDIMPQWQASNHTTTGSQQGTGVSESADSTGVMKATDEYGSDSDCDNGTAVIEKNRTVPTKRRQAFEDKRITQDEINKLESRLKRTTILCTSLFCINIAISGAMFLNSIRKQ</sequence>